<dbReference type="AlphaFoldDB" id="A0A931IG44"/>
<organism evidence="2 3">
    <name type="scientific">Nocardia bovistercoris</name>
    <dbReference type="NCBI Taxonomy" id="2785916"/>
    <lineage>
        <taxon>Bacteria</taxon>
        <taxon>Bacillati</taxon>
        <taxon>Actinomycetota</taxon>
        <taxon>Actinomycetes</taxon>
        <taxon>Mycobacteriales</taxon>
        <taxon>Nocardiaceae</taxon>
        <taxon>Nocardia</taxon>
    </lineage>
</organism>
<dbReference type="Proteomes" id="UP000655751">
    <property type="component" value="Unassembled WGS sequence"/>
</dbReference>
<protein>
    <submittedName>
        <fullName evidence="2">Uncharacterized protein</fullName>
    </submittedName>
</protein>
<dbReference type="EMBL" id="JADMLG010000013">
    <property type="protein sequence ID" value="MBH0779938.1"/>
    <property type="molecule type" value="Genomic_DNA"/>
</dbReference>
<feature type="compositionally biased region" description="Basic and acidic residues" evidence="1">
    <location>
        <begin position="1"/>
        <end position="18"/>
    </location>
</feature>
<sequence>MGEHSKPDPEYELPDYRLRSQTPELNLPERSTGAIHDMLSEVHAADVQDEESGLQGNQLSWEMDLLVDQNPDHAKALIESLMASDDEWERMAATTMVIKLCNHDAHRDWATESMIRLLEDESYEVRGHVPEMLDAAVKNGGMDLRTAGSLISDFSMRISDRAEVMRDLKSQRDRTLGQAATGAKQGIHIAHHNGDVVVAKDGLRINQRYDYE</sequence>
<comment type="caution">
    <text evidence="2">The sequence shown here is derived from an EMBL/GenBank/DDBJ whole genome shotgun (WGS) entry which is preliminary data.</text>
</comment>
<accession>A0A931IG44</accession>
<reference evidence="2" key="1">
    <citation type="submission" date="2020-11" db="EMBL/GenBank/DDBJ databases">
        <title>Nocardia NEAU-351.nov., a novel actinomycete isolated from the cow dung.</title>
        <authorList>
            <person name="Zhang X."/>
        </authorList>
    </citation>
    <scope>NUCLEOTIDE SEQUENCE</scope>
    <source>
        <strain evidence="2">NEAU-351</strain>
    </source>
</reference>
<keyword evidence="3" id="KW-1185">Reference proteome</keyword>
<proteinExistence type="predicted"/>
<dbReference type="RefSeq" id="WP_196152260.1">
    <property type="nucleotide sequence ID" value="NZ_JADMLG010000013.1"/>
</dbReference>
<name>A0A931IG44_9NOCA</name>
<dbReference type="SUPFAM" id="SSF48371">
    <property type="entry name" value="ARM repeat"/>
    <property type="match status" value="1"/>
</dbReference>
<evidence type="ECO:0000313" key="3">
    <source>
        <dbReference type="Proteomes" id="UP000655751"/>
    </source>
</evidence>
<dbReference type="InterPro" id="IPR016024">
    <property type="entry name" value="ARM-type_fold"/>
</dbReference>
<gene>
    <name evidence="2" type="ORF">IT779_27055</name>
</gene>
<feature type="region of interest" description="Disordered" evidence="1">
    <location>
        <begin position="1"/>
        <end position="24"/>
    </location>
</feature>
<evidence type="ECO:0000313" key="2">
    <source>
        <dbReference type="EMBL" id="MBH0779938.1"/>
    </source>
</evidence>
<evidence type="ECO:0000256" key="1">
    <source>
        <dbReference type="SAM" id="MobiDB-lite"/>
    </source>
</evidence>